<dbReference type="EMBL" id="AGNL01035789">
    <property type="protein sequence ID" value="EJK54449.1"/>
    <property type="molecule type" value="Genomic_DNA"/>
</dbReference>
<reference evidence="2 3" key="1">
    <citation type="journal article" date="2012" name="Genome Biol.">
        <title>Genome and low-iron response of an oceanic diatom adapted to chronic iron limitation.</title>
        <authorList>
            <person name="Lommer M."/>
            <person name="Specht M."/>
            <person name="Roy A.S."/>
            <person name="Kraemer L."/>
            <person name="Andreson R."/>
            <person name="Gutowska M.A."/>
            <person name="Wolf J."/>
            <person name="Bergner S.V."/>
            <person name="Schilhabel M.B."/>
            <person name="Klostermeier U.C."/>
            <person name="Beiko R.G."/>
            <person name="Rosenstiel P."/>
            <person name="Hippler M."/>
            <person name="Laroche J."/>
        </authorList>
    </citation>
    <scope>NUCLEOTIDE SEQUENCE [LARGE SCALE GENOMIC DNA]</scope>
    <source>
        <strain evidence="2 3">CCMP1005</strain>
    </source>
</reference>
<keyword evidence="3" id="KW-1185">Reference proteome</keyword>
<comment type="caution">
    <text evidence="2">The sequence shown here is derived from an EMBL/GenBank/DDBJ whole genome shotgun (WGS) entry which is preliminary data.</text>
</comment>
<protein>
    <submittedName>
        <fullName evidence="2">Uncharacterized protein</fullName>
    </submittedName>
</protein>
<gene>
    <name evidence="2" type="ORF">THAOC_25920</name>
</gene>
<dbReference type="AlphaFoldDB" id="K0RQ31"/>
<evidence type="ECO:0000313" key="2">
    <source>
        <dbReference type="EMBL" id="EJK54449.1"/>
    </source>
</evidence>
<organism evidence="2 3">
    <name type="scientific">Thalassiosira oceanica</name>
    <name type="common">Marine diatom</name>
    <dbReference type="NCBI Taxonomy" id="159749"/>
    <lineage>
        <taxon>Eukaryota</taxon>
        <taxon>Sar</taxon>
        <taxon>Stramenopiles</taxon>
        <taxon>Ochrophyta</taxon>
        <taxon>Bacillariophyta</taxon>
        <taxon>Coscinodiscophyceae</taxon>
        <taxon>Thalassiosirophycidae</taxon>
        <taxon>Thalassiosirales</taxon>
        <taxon>Thalassiosiraceae</taxon>
        <taxon>Thalassiosira</taxon>
    </lineage>
</organism>
<proteinExistence type="predicted"/>
<sequence length="310" mass="33748">MPTFNCGQLRTLVKLSSYSNCGQLRTVRKVPPFLRLIKRRNTPEAVTVDRPLEERRPEEAQGRRMKTDIGRATSISTRVHELEAPALGAFETEPFTMRMEPTRPPPRRDAASEDDPSLDEATGGHVRLPVLVALEVGRNRRNKKESKSNHDDDAIMRKSSSVVMSQPRRCGEACQWRPRLIVLAITAGLGLSTVSSLDCRLVDLSLGDGIGRGGNGRPPSGIGLWSLSGPNGRCLSYQDARERAPSTAPRGTGADDDFILADGDGDGGGITTEEAEDTNNYSNWLVNGDISWSLCRMMAILGAAFGLFAT</sequence>
<evidence type="ECO:0000256" key="1">
    <source>
        <dbReference type="SAM" id="MobiDB-lite"/>
    </source>
</evidence>
<feature type="compositionally biased region" description="Basic and acidic residues" evidence="1">
    <location>
        <begin position="145"/>
        <end position="156"/>
    </location>
</feature>
<evidence type="ECO:0000313" key="3">
    <source>
        <dbReference type="Proteomes" id="UP000266841"/>
    </source>
</evidence>
<accession>K0RQ31</accession>
<feature type="region of interest" description="Disordered" evidence="1">
    <location>
        <begin position="96"/>
        <end position="124"/>
    </location>
</feature>
<name>K0RQ31_THAOC</name>
<feature type="region of interest" description="Disordered" evidence="1">
    <location>
        <begin position="137"/>
        <end position="162"/>
    </location>
</feature>
<dbReference type="Proteomes" id="UP000266841">
    <property type="component" value="Unassembled WGS sequence"/>
</dbReference>
<feature type="non-terminal residue" evidence="2">
    <location>
        <position position="310"/>
    </location>
</feature>